<name>A0A4Z2HEI9_9TELE</name>
<dbReference type="Proteomes" id="UP000314294">
    <property type="component" value="Unassembled WGS sequence"/>
</dbReference>
<feature type="compositionally biased region" description="Basic and acidic residues" evidence="1">
    <location>
        <begin position="198"/>
        <end position="207"/>
    </location>
</feature>
<keyword evidence="3" id="KW-1185">Reference proteome</keyword>
<accession>A0A4Z2HEI9</accession>
<gene>
    <name evidence="2" type="ORF">EYF80_025500</name>
</gene>
<proteinExistence type="predicted"/>
<reference evidence="2 3" key="1">
    <citation type="submission" date="2019-03" db="EMBL/GenBank/DDBJ databases">
        <title>First draft genome of Liparis tanakae, snailfish: a comprehensive survey of snailfish specific genes.</title>
        <authorList>
            <person name="Kim W."/>
            <person name="Song I."/>
            <person name="Jeong J.-H."/>
            <person name="Kim D."/>
            <person name="Kim S."/>
            <person name="Ryu S."/>
            <person name="Song J.Y."/>
            <person name="Lee S.K."/>
        </authorList>
    </citation>
    <scope>NUCLEOTIDE SEQUENCE [LARGE SCALE GENOMIC DNA]</scope>
    <source>
        <tissue evidence="2">Muscle</tissue>
    </source>
</reference>
<organism evidence="2 3">
    <name type="scientific">Liparis tanakae</name>
    <name type="common">Tanaka's snailfish</name>
    <dbReference type="NCBI Taxonomy" id="230148"/>
    <lineage>
        <taxon>Eukaryota</taxon>
        <taxon>Metazoa</taxon>
        <taxon>Chordata</taxon>
        <taxon>Craniata</taxon>
        <taxon>Vertebrata</taxon>
        <taxon>Euteleostomi</taxon>
        <taxon>Actinopterygii</taxon>
        <taxon>Neopterygii</taxon>
        <taxon>Teleostei</taxon>
        <taxon>Neoteleostei</taxon>
        <taxon>Acanthomorphata</taxon>
        <taxon>Eupercaria</taxon>
        <taxon>Perciformes</taxon>
        <taxon>Cottioidei</taxon>
        <taxon>Cottales</taxon>
        <taxon>Liparidae</taxon>
        <taxon>Liparis</taxon>
    </lineage>
</organism>
<dbReference type="AlphaFoldDB" id="A0A4Z2HEI9"/>
<feature type="compositionally biased region" description="Polar residues" evidence="1">
    <location>
        <begin position="120"/>
        <end position="131"/>
    </location>
</feature>
<feature type="compositionally biased region" description="Polar residues" evidence="1">
    <location>
        <begin position="14"/>
        <end position="24"/>
    </location>
</feature>
<dbReference type="EMBL" id="SRLO01000256">
    <property type="protein sequence ID" value="TNN64249.1"/>
    <property type="molecule type" value="Genomic_DNA"/>
</dbReference>
<evidence type="ECO:0000313" key="2">
    <source>
        <dbReference type="EMBL" id="TNN64249.1"/>
    </source>
</evidence>
<sequence length="285" mass="31620">MATQRGAAHVPGVSSRSQLVNWPSWSPVGGERQGQEAKPRPGSLDGRQQLVDHTRRLVGMHRRQGPASLPTAPPSLPEGSLLEEDGVASLRVAERVSLRQLSAGGWRLPVRLPQPLALASRSQTERQQPQDTQERHAAEAATAPEGLLHPPPRHESYYLDSQVSNLSFRPAAFAPNLHSRRCRGSRAADRSGPIVDGVRQREEERQKRQQPRQVPQKKSRSPRVSQGRADVGQPSTVTERMAQNWTHNMTSGKRLQIHCHEVCAVRERVVNARFISHRSSGIGMK</sequence>
<feature type="region of interest" description="Disordered" evidence="1">
    <location>
        <begin position="1"/>
        <end position="82"/>
    </location>
</feature>
<feature type="region of interest" description="Disordered" evidence="1">
    <location>
        <begin position="119"/>
        <end position="157"/>
    </location>
</feature>
<evidence type="ECO:0000256" key="1">
    <source>
        <dbReference type="SAM" id="MobiDB-lite"/>
    </source>
</evidence>
<protein>
    <submittedName>
        <fullName evidence="2">Uncharacterized protein</fullName>
    </submittedName>
</protein>
<feature type="region of interest" description="Disordered" evidence="1">
    <location>
        <begin position="180"/>
        <end position="237"/>
    </location>
</feature>
<evidence type="ECO:0000313" key="3">
    <source>
        <dbReference type="Proteomes" id="UP000314294"/>
    </source>
</evidence>
<comment type="caution">
    <text evidence="2">The sequence shown here is derived from an EMBL/GenBank/DDBJ whole genome shotgun (WGS) entry which is preliminary data.</text>
</comment>